<dbReference type="OMA" id="DAIDHEV"/>
<dbReference type="STRING" id="88036.D8R6G4"/>
<dbReference type="GO" id="GO:0015112">
    <property type="term" value="F:nitrate transmembrane transporter activity"/>
    <property type="evidence" value="ECO:0000318"/>
    <property type="project" value="GO_Central"/>
</dbReference>
<evidence type="ECO:0000256" key="1">
    <source>
        <dbReference type="PIRNR" id="PIRNR012939"/>
    </source>
</evidence>
<keyword evidence="3" id="KW-1185">Reference proteome</keyword>
<keyword evidence="1" id="KW-0732">Signal</keyword>
<feature type="signal peptide" evidence="1">
    <location>
        <begin position="1"/>
        <end position="23"/>
    </location>
</feature>
<dbReference type="eggNOG" id="ENOG502RXTZ">
    <property type="taxonomic scope" value="Eukaryota"/>
</dbReference>
<dbReference type="AlphaFoldDB" id="D8R6G4"/>
<accession>D8R6G4</accession>
<reference evidence="2 3" key="1">
    <citation type="journal article" date="2011" name="Science">
        <title>The Selaginella genome identifies genetic changes associated with the evolution of vascular plants.</title>
        <authorList>
            <person name="Banks J.A."/>
            <person name="Nishiyama T."/>
            <person name="Hasebe M."/>
            <person name="Bowman J.L."/>
            <person name="Gribskov M."/>
            <person name="dePamphilis C."/>
            <person name="Albert V.A."/>
            <person name="Aono N."/>
            <person name="Aoyama T."/>
            <person name="Ambrose B.A."/>
            <person name="Ashton N.W."/>
            <person name="Axtell M.J."/>
            <person name="Barker E."/>
            <person name="Barker M.S."/>
            <person name="Bennetzen J.L."/>
            <person name="Bonawitz N.D."/>
            <person name="Chapple C."/>
            <person name="Cheng C."/>
            <person name="Correa L.G."/>
            <person name="Dacre M."/>
            <person name="DeBarry J."/>
            <person name="Dreyer I."/>
            <person name="Elias M."/>
            <person name="Engstrom E.M."/>
            <person name="Estelle M."/>
            <person name="Feng L."/>
            <person name="Finet C."/>
            <person name="Floyd S.K."/>
            <person name="Frommer W.B."/>
            <person name="Fujita T."/>
            <person name="Gramzow L."/>
            <person name="Gutensohn M."/>
            <person name="Harholt J."/>
            <person name="Hattori M."/>
            <person name="Heyl A."/>
            <person name="Hirai T."/>
            <person name="Hiwatashi Y."/>
            <person name="Ishikawa M."/>
            <person name="Iwata M."/>
            <person name="Karol K.G."/>
            <person name="Koehler B."/>
            <person name="Kolukisaoglu U."/>
            <person name="Kubo M."/>
            <person name="Kurata T."/>
            <person name="Lalonde S."/>
            <person name="Li K."/>
            <person name="Li Y."/>
            <person name="Litt A."/>
            <person name="Lyons E."/>
            <person name="Manning G."/>
            <person name="Maruyama T."/>
            <person name="Michael T.P."/>
            <person name="Mikami K."/>
            <person name="Miyazaki S."/>
            <person name="Morinaga S."/>
            <person name="Murata T."/>
            <person name="Mueller-Roeber B."/>
            <person name="Nelson D.R."/>
            <person name="Obara M."/>
            <person name="Oguri Y."/>
            <person name="Olmstead R.G."/>
            <person name="Onodera N."/>
            <person name="Petersen B.L."/>
            <person name="Pils B."/>
            <person name="Prigge M."/>
            <person name="Rensing S.A."/>
            <person name="Riano-Pachon D.M."/>
            <person name="Roberts A.W."/>
            <person name="Sato Y."/>
            <person name="Scheller H.V."/>
            <person name="Schulz B."/>
            <person name="Schulz C."/>
            <person name="Shakirov E.V."/>
            <person name="Shibagaki N."/>
            <person name="Shinohara N."/>
            <person name="Shippen D.E."/>
            <person name="Soerensen I."/>
            <person name="Sotooka R."/>
            <person name="Sugimoto N."/>
            <person name="Sugita M."/>
            <person name="Sumikawa N."/>
            <person name="Tanurdzic M."/>
            <person name="Theissen G."/>
            <person name="Ulvskov P."/>
            <person name="Wakazuki S."/>
            <person name="Weng J.K."/>
            <person name="Willats W.W."/>
            <person name="Wipf D."/>
            <person name="Wolf P.G."/>
            <person name="Yang L."/>
            <person name="Zimmer A.D."/>
            <person name="Zhu Q."/>
            <person name="Mitros T."/>
            <person name="Hellsten U."/>
            <person name="Loque D."/>
            <person name="Otillar R."/>
            <person name="Salamov A."/>
            <person name="Schmutz J."/>
            <person name="Shapiro H."/>
            <person name="Lindquist E."/>
            <person name="Lucas S."/>
            <person name="Rokhsar D."/>
            <person name="Grigoriev I.V."/>
        </authorList>
    </citation>
    <scope>NUCLEOTIDE SEQUENCE [LARGE SCALE GENOMIC DNA]</scope>
</reference>
<comment type="function">
    <text evidence="1">Involved in nitrate transport.</text>
</comment>
<dbReference type="Proteomes" id="UP000001514">
    <property type="component" value="Unassembled WGS sequence"/>
</dbReference>
<protein>
    <recommendedName>
        <fullName evidence="1">High-affinity nitrate transporter</fullName>
    </recommendedName>
</protein>
<dbReference type="GO" id="GO:0010167">
    <property type="term" value="P:response to nitrate"/>
    <property type="evidence" value="ECO:0000318"/>
    <property type="project" value="GO_Central"/>
</dbReference>
<dbReference type="Gramene" id="EFJ32310">
    <property type="protein sequence ID" value="EFJ32310"/>
    <property type="gene ID" value="SELMODRAFT_227648"/>
</dbReference>
<keyword evidence="1" id="KW-1133">Transmembrane helix</keyword>
<feature type="transmembrane region" description="Helical" evidence="1">
    <location>
        <begin position="176"/>
        <end position="197"/>
    </location>
</feature>
<organism evidence="3">
    <name type="scientific">Selaginella moellendorffii</name>
    <name type="common">Spikemoss</name>
    <dbReference type="NCBI Taxonomy" id="88036"/>
    <lineage>
        <taxon>Eukaryota</taxon>
        <taxon>Viridiplantae</taxon>
        <taxon>Streptophyta</taxon>
        <taxon>Embryophyta</taxon>
        <taxon>Tracheophyta</taxon>
        <taxon>Lycopodiopsida</taxon>
        <taxon>Selaginellales</taxon>
        <taxon>Selaginellaceae</taxon>
        <taxon>Selaginella</taxon>
    </lineage>
</organism>
<comment type="similarity">
    <text evidence="1">Belongs to the NAR2 family.</text>
</comment>
<name>D8R6G4_SELML</name>
<dbReference type="OrthoDB" id="2015470at2759"/>
<gene>
    <name evidence="2" type="ORF">SELMODRAFT_227648</name>
</gene>
<dbReference type="FunCoup" id="D8R6G4">
    <property type="interactions" value="263"/>
</dbReference>
<sequence length="208" mass="22503">MAVFDCVLLVSIAFLALARSVHGGVSFASLPRSLVVTVAMNEQGRFLNSVESGKDRLLINWSVNSSVPAPTNFKNIKLKLCYAPPSQQNRGWRKSTDDLKKDKTCQFDIATQSYAGAAGNSTEWLISKDTPGALYFVRAYAINSTGSQVAYGQSTNAAKTENIFTVIPITGRPKSLYIATACFSLFSVGSLAIFFTIERKLAAAKKGK</sequence>
<dbReference type="Pfam" id="PF16974">
    <property type="entry name" value="NAR2"/>
    <property type="match status" value="1"/>
</dbReference>
<dbReference type="KEGG" id="smo:SELMODRAFT_227648"/>
<dbReference type="InterPro" id="IPR016605">
    <property type="entry name" value="Transptr_NO3_Nar2"/>
</dbReference>
<evidence type="ECO:0000313" key="3">
    <source>
        <dbReference type="Proteomes" id="UP000001514"/>
    </source>
</evidence>
<feature type="chain" id="PRO_5017107097" description="High-affinity nitrate transporter" evidence="1">
    <location>
        <begin position="24"/>
        <end position="208"/>
    </location>
</feature>
<dbReference type="EMBL" id="GL377572">
    <property type="protein sequence ID" value="EFJ32310.1"/>
    <property type="molecule type" value="Genomic_DNA"/>
</dbReference>
<dbReference type="InParanoid" id="D8R6G4"/>
<keyword evidence="1" id="KW-0534">Nitrate assimilation</keyword>
<dbReference type="PANTHER" id="PTHR34806">
    <property type="entry name" value="HIGH-AFFINITY NITRATE TRANSPORTER 3.2"/>
    <property type="match status" value="1"/>
</dbReference>
<dbReference type="PIRSF" id="PIRSF012939">
    <property type="entry name" value="Transpt_NO3_Nar2"/>
    <property type="match status" value="1"/>
</dbReference>
<evidence type="ECO:0000313" key="2">
    <source>
        <dbReference type="EMBL" id="EFJ32310.1"/>
    </source>
</evidence>
<dbReference type="GO" id="GO:0005886">
    <property type="term" value="C:plasma membrane"/>
    <property type="evidence" value="ECO:0007669"/>
    <property type="project" value="UniProtKB-UniRule"/>
</dbReference>
<proteinExistence type="inferred from homology"/>
<dbReference type="GO" id="GO:0042128">
    <property type="term" value="P:nitrate assimilation"/>
    <property type="evidence" value="ECO:0007669"/>
    <property type="project" value="UniProtKB-UniRule"/>
</dbReference>
<keyword evidence="1" id="KW-0472">Membrane</keyword>
<dbReference type="HOGENOM" id="CLU_093989_0_0_1"/>
<keyword evidence="1" id="KW-0812">Transmembrane</keyword>
<keyword evidence="1" id="KW-1003">Cell membrane</keyword>
<dbReference type="PANTHER" id="PTHR34806:SF1">
    <property type="entry name" value="HIGH-AFFINITY NITRATE TRANSPORTER 3.1"/>
    <property type="match status" value="1"/>
</dbReference>